<dbReference type="InterPro" id="IPR045258">
    <property type="entry name" value="ACAP1/2/3-like"/>
</dbReference>
<keyword evidence="2" id="KW-0862">Zinc</keyword>
<feature type="region of interest" description="Disordered" evidence="3">
    <location>
        <begin position="187"/>
        <end position="207"/>
    </location>
</feature>
<dbReference type="Pfam" id="PF16746">
    <property type="entry name" value="BAR_3"/>
    <property type="match status" value="1"/>
</dbReference>
<evidence type="ECO:0000259" key="4">
    <source>
        <dbReference type="Pfam" id="PF16746"/>
    </source>
</evidence>
<evidence type="ECO:0000256" key="1">
    <source>
        <dbReference type="ARBA" id="ARBA00022723"/>
    </source>
</evidence>
<evidence type="ECO:0000313" key="5">
    <source>
        <dbReference type="EMBL" id="KAI5422212.1"/>
    </source>
</evidence>
<evidence type="ECO:0000256" key="2">
    <source>
        <dbReference type="ARBA" id="ARBA00022833"/>
    </source>
</evidence>
<feature type="region of interest" description="Disordered" evidence="3">
    <location>
        <begin position="28"/>
        <end position="49"/>
    </location>
</feature>
<dbReference type="Proteomes" id="UP001058974">
    <property type="component" value="Chromosome 4"/>
</dbReference>
<dbReference type="Gramene" id="Psat04G0560900-T1">
    <property type="protein sequence ID" value="KAI5422212.1"/>
    <property type="gene ID" value="KIW84_045609"/>
</dbReference>
<organism evidence="5 6">
    <name type="scientific">Pisum sativum</name>
    <name type="common">Garden pea</name>
    <name type="synonym">Lathyrus oleraceus</name>
    <dbReference type="NCBI Taxonomy" id="3888"/>
    <lineage>
        <taxon>Eukaryota</taxon>
        <taxon>Viridiplantae</taxon>
        <taxon>Streptophyta</taxon>
        <taxon>Embryophyta</taxon>
        <taxon>Tracheophyta</taxon>
        <taxon>Spermatophyta</taxon>
        <taxon>Magnoliopsida</taxon>
        <taxon>eudicotyledons</taxon>
        <taxon>Gunneridae</taxon>
        <taxon>Pentapetalae</taxon>
        <taxon>rosids</taxon>
        <taxon>fabids</taxon>
        <taxon>Fabales</taxon>
        <taxon>Fabaceae</taxon>
        <taxon>Papilionoideae</taxon>
        <taxon>50 kb inversion clade</taxon>
        <taxon>NPAAA clade</taxon>
        <taxon>Hologalegina</taxon>
        <taxon>IRL clade</taxon>
        <taxon>Fabeae</taxon>
        <taxon>Lathyrus</taxon>
    </lineage>
</organism>
<dbReference type="SUPFAM" id="SSF103657">
    <property type="entry name" value="BAR/IMD domain-like"/>
    <property type="match status" value="1"/>
</dbReference>
<evidence type="ECO:0000256" key="3">
    <source>
        <dbReference type="SAM" id="MobiDB-lite"/>
    </source>
</evidence>
<feature type="domain" description="BAR" evidence="4">
    <location>
        <begin position="37"/>
        <end position="121"/>
    </location>
</feature>
<dbReference type="InterPro" id="IPR004148">
    <property type="entry name" value="BAR_dom"/>
</dbReference>
<protein>
    <recommendedName>
        <fullName evidence="4">BAR domain-containing protein</fullName>
    </recommendedName>
</protein>
<proteinExistence type="predicted"/>
<accession>A0A9D5ARZ8</accession>
<reference evidence="5 6" key="1">
    <citation type="journal article" date="2022" name="Nat. Genet.">
        <title>Improved pea reference genome and pan-genome highlight genomic features and evolutionary characteristics.</title>
        <authorList>
            <person name="Yang T."/>
            <person name="Liu R."/>
            <person name="Luo Y."/>
            <person name="Hu S."/>
            <person name="Wang D."/>
            <person name="Wang C."/>
            <person name="Pandey M.K."/>
            <person name="Ge S."/>
            <person name="Xu Q."/>
            <person name="Li N."/>
            <person name="Li G."/>
            <person name="Huang Y."/>
            <person name="Saxena R.K."/>
            <person name="Ji Y."/>
            <person name="Li M."/>
            <person name="Yan X."/>
            <person name="He Y."/>
            <person name="Liu Y."/>
            <person name="Wang X."/>
            <person name="Xiang C."/>
            <person name="Varshney R.K."/>
            <person name="Ding H."/>
            <person name="Gao S."/>
            <person name="Zong X."/>
        </authorList>
    </citation>
    <scope>NUCLEOTIDE SEQUENCE [LARGE SCALE GENOMIC DNA]</scope>
    <source>
        <strain evidence="5 6">cv. Zhongwan 6</strain>
    </source>
</reference>
<sequence>MSYPDFDPEKKTFPNHSLFKSFRAAESPSPQRLGFSHLSGSKESRRRFDKSVQSYDQSREKFISLKKNIPEDIVADLEQGLQDSKSSFEKSRSNLVHSLVNIEVKKKHEFLESISATMDAHCPLKSEELLIGTPQIAATNVNRRSEHGGFQLSIVLRLSKRHRQSSHEHSVADERVQVIGQCSDYKPPPNSSGCARSEPYDYSGRRGRKEPEVLAASSLKRLFVENQPYLVGGYCQHGLLNDVVDSADNILSVPEKYKYMKETCWKQLAFGKSRIHGFGIFAKHPYKGFVPVPNISNLKLPLLLHVPLVLAKFWHVTICWLSPSLSLKHPGLPRGNLSSFPNKPAISQQSLFHLQKPQQQIGKNMTASKKLTVTADNCLAPHSRRYNGVLIVMFTSVDDEDAVIVIG</sequence>
<comment type="caution">
    <text evidence="5">The sequence shown here is derived from an EMBL/GenBank/DDBJ whole genome shotgun (WGS) entry which is preliminary data.</text>
</comment>
<gene>
    <name evidence="5" type="ORF">KIW84_045609</name>
</gene>
<keyword evidence="6" id="KW-1185">Reference proteome</keyword>
<dbReference type="InterPro" id="IPR027267">
    <property type="entry name" value="AH/BAR_dom_sf"/>
</dbReference>
<name>A0A9D5ARZ8_PEA</name>
<dbReference type="Gene3D" id="1.20.1270.60">
    <property type="entry name" value="Arfaptin homology (AH) domain/BAR domain"/>
    <property type="match status" value="1"/>
</dbReference>
<dbReference type="GO" id="GO:0005096">
    <property type="term" value="F:GTPase activator activity"/>
    <property type="evidence" value="ECO:0007669"/>
    <property type="project" value="InterPro"/>
</dbReference>
<dbReference type="GO" id="GO:0005737">
    <property type="term" value="C:cytoplasm"/>
    <property type="evidence" value="ECO:0007669"/>
    <property type="project" value="InterPro"/>
</dbReference>
<evidence type="ECO:0000313" key="6">
    <source>
        <dbReference type="Proteomes" id="UP001058974"/>
    </source>
</evidence>
<dbReference type="PANTHER" id="PTHR23180">
    <property type="entry name" value="CENTAURIN/ARF"/>
    <property type="match status" value="1"/>
</dbReference>
<dbReference type="EMBL" id="JAMSHJ010000004">
    <property type="protein sequence ID" value="KAI5422212.1"/>
    <property type="molecule type" value="Genomic_DNA"/>
</dbReference>
<dbReference type="GO" id="GO:0046872">
    <property type="term" value="F:metal ion binding"/>
    <property type="evidence" value="ECO:0007669"/>
    <property type="project" value="UniProtKB-KW"/>
</dbReference>
<dbReference type="AlphaFoldDB" id="A0A9D5ARZ8"/>
<dbReference type="PANTHER" id="PTHR23180:SF244">
    <property type="entry name" value="ADP-RIBOSYLATION FACTOR GTPASE-ACTIVATING PROTEIN AGD2"/>
    <property type="match status" value="1"/>
</dbReference>
<keyword evidence="1" id="KW-0479">Metal-binding</keyword>